<keyword evidence="2" id="KW-1185">Reference proteome</keyword>
<reference evidence="2" key="2">
    <citation type="journal article" date="2018" name="BMC Genomics">
        <title>Genomic insights into host adaptation between the wheat stripe rust pathogen (Puccinia striiformis f. sp. tritici) and the barley stripe rust pathogen (Puccinia striiformis f. sp. hordei).</title>
        <authorList>
            <person name="Xia C."/>
            <person name="Wang M."/>
            <person name="Yin C."/>
            <person name="Cornejo O.E."/>
            <person name="Hulbert S.H."/>
            <person name="Chen X."/>
        </authorList>
    </citation>
    <scope>NUCLEOTIDE SEQUENCE [LARGE SCALE GENOMIC DNA]</scope>
    <source>
        <strain evidence="2">93TX-2</strain>
    </source>
</reference>
<dbReference type="Proteomes" id="UP000238274">
    <property type="component" value="Unassembled WGS sequence"/>
</dbReference>
<gene>
    <name evidence="1" type="ORF">PSHT_11976</name>
</gene>
<sequence>MEDSRRSTQFFEDDAWKMDLIDVESVLGRIAQQPPNDGEVFNQHMALDGEQTRIQNGKLGIPIEQTCLIQPRFRQVFSWPRKRKNTARRPTWLNELPGGGLNSLEFIQILTESTVRHS</sequence>
<comment type="caution">
    <text evidence="1">The sequence shown here is derived from an EMBL/GenBank/DDBJ whole genome shotgun (WGS) entry which is preliminary data.</text>
</comment>
<name>A0A2S4UZR2_9BASI</name>
<reference evidence="1 2" key="1">
    <citation type="submission" date="2017-12" db="EMBL/GenBank/DDBJ databases">
        <title>Gene loss provides genomic basis for host adaptation in cereal stripe rust fungi.</title>
        <authorList>
            <person name="Xia C."/>
        </authorList>
    </citation>
    <scope>NUCLEOTIDE SEQUENCE [LARGE SCALE GENOMIC DNA]</scope>
    <source>
        <strain evidence="1 2">93TX-2</strain>
    </source>
</reference>
<accession>A0A2S4UZR2</accession>
<organism evidence="1 2">
    <name type="scientific">Puccinia striiformis</name>
    <dbReference type="NCBI Taxonomy" id="27350"/>
    <lineage>
        <taxon>Eukaryota</taxon>
        <taxon>Fungi</taxon>
        <taxon>Dikarya</taxon>
        <taxon>Basidiomycota</taxon>
        <taxon>Pucciniomycotina</taxon>
        <taxon>Pucciniomycetes</taxon>
        <taxon>Pucciniales</taxon>
        <taxon>Pucciniaceae</taxon>
        <taxon>Puccinia</taxon>
    </lineage>
</organism>
<dbReference type="AlphaFoldDB" id="A0A2S4UZR2"/>
<dbReference type="VEuPathDB" id="FungiDB:PSHT_11976"/>
<proteinExistence type="predicted"/>
<dbReference type="EMBL" id="PKSM01000209">
    <property type="protein sequence ID" value="POW02757.1"/>
    <property type="molecule type" value="Genomic_DNA"/>
</dbReference>
<evidence type="ECO:0000313" key="2">
    <source>
        <dbReference type="Proteomes" id="UP000238274"/>
    </source>
</evidence>
<protein>
    <submittedName>
        <fullName evidence="1">Uncharacterized protein</fullName>
    </submittedName>
</protein>
<evidence type="ECO:0000313" key="1">
    <source>
        <dbReference type="EMBL" id="POW02757.1"/>
    </source>
</evidence>
<reference evidence="2" key="3">
    <citation type="journal article" date="2018" name="Mol. Plant Microbe Interact.">
        <title>Genome sequence resources for the wheat stripe rust pathogen (Puccinia striiformis f. sp. tritici) and the barley stripe rust pathogen (Puccinia striiformis f. sp. hordei).</title>
        <authorList>
            <person name="Xia C."/>
            <person name="Wang M."/>
            <person name="Yin C."/>
            <person name="Cornejo O.E."/>
            <person name="Hulbert S.H."/>
            <person name="Chen X."/>
        </authorList>
    </citation>
    <scope>NUCLEOTIDE SEQUENCE [LARGE SCALE GENOMIC DNA]</scope>
    <source>
        <strain evidence="2">93TX-2</strain>
    </source>
</reference>